<proteinExistence type="inferred from homology"/>
<dbReference type="PANTHER" id="PTHR43221">
    <property type="entry name" value="PROTEASE HTPX"/>
    <property type="match status" value="1"/>
</dbReference>
<keyword evidence="5" id="KW-0479">Metal-binding</keyword>
<comment type="subcellular location">
    <subcellularLocation>
        <location evidence="1">Cell membrane</location>
        <topology evidence="1">Multi-pass membrane protein</topology>
    </subcellularLocation>
</comment>
<evidence type="ECO:0000256" key="6">
    <source>
        <dbReference type="ARBA" id="ARBA00022801"/>
    </source>
</evidence>
<dbReference type="GO" id="GO:0005886">
    <property type="term" value="C:plasma membrane"/>
    <property type="evidence" value="ECO:0007669"/>
    <property type="project" value="UniProtKB-SubCell"/>
</dbReference>
<keyword evidence="2" id="KW-1003">Cell membrane</keyword>
<feature type="domain" description="Peptidase M48" evidence="12">
    <location>
        <begin position="114"/>
        <end position="306"/>
    </location>
</feature>
<dbReference type="GO" id="GO:0046872">
    <property type="term" value="F:metal ion binding"/>
    <property type="evidence" value="ECO:0007669"/>
    <property type="project" value="UniProtKB-KW"/>
</dbReference>
<reference evidence="13 14" key="1">
    <citation type="submission" date="2016-10" db="EMBL/GenBank/DDBJ databases">
        <authorList>
            <person name="de Groot N.N."/>
        </authorList>
    </citation>
    <scope>NUCLEOTIDE SEQUENCE [LARGE SCALE GENOMIC DNA]</scope>
    <source>
        <strain evidence="13">MBHS1</strain>
    </source>
</reference>
<name>A0A1H6F8X1_9GAMM</name>
<evidence type="ECO:0000259" key="12">
    <source>
        <dbReference type="Pfam" id="PF01435"/>
    </source>
</evidence>
<keyword evidence="6 11" id="KW-0378">Hydrolase</keyword>
<keyword evidence="4" id="KW-0812">Transmembrane</keyword>
<keyword evidence="10" id="KW-0472">Membrane</keyword>
<dbReference type="GO" id="GO:0006508">
    <property type="term" value="P:proteolysis"/>
    <property type="evidence" value="ECO:0007669"/>
    <property type="project" value="UniProtKB-KW"/>
</dbReference>
<dbReference type="PROSITE" id="PS51257">
    <property type="entry name" value="PROKAR_LIPOPROTEIN"/>
    <property type="match status" value="1"/>
</dbReference>
<evidence type="ECO:0000256" key="11">
    <source>
        <dbReference type="RuleBase" id="RU003983"/>
    </source>
</evidence>
<dbReference type="InterPro" id="IPR050083">
    <property type="entry name" value="HtpX_protease"/>
</dbReference>
<dbReference type="GO" id="GO:0004222">
    <property type="term" value="F:metalloendopeptidase activity"/>
    <property type="evidence" value="ECO:0007669"/>
    <property type="project" value="InterPro"/>
</dbReference>
<organism evidence="13 14">
    <name type="scientific">Candidatus Venteria ishoeyi</name>
    <dbReference type="NCBI Taxonomy" id="1899563"/>
    <lineage>
        <taxon>Bacteria</taxon>
        <taxon>Pseudomonadati</taxon>
        <taxon>Pseudomonadota</taxon>
        <taxon>Gammaproteobacteria</taxon>
        <taxon>Thiotrichales</taxon>
        <taxon>Thiotrichaceae</taxon>
        <taxon>Venteria</taxon>
    </lineage>
</organism>
<evidence type="ECO:0000256" key="5">
    <source>
        <dbReference type="ARBA" id="ARBA00022723"/>
    </source>
</evidence>
<evidence type="ECO:0000256" key="2">
    <source>
        <dbReference type="ARBA" id="ARBA00022475"/>
    </source>
</evidence>
<keyword evidence="7 11" id="KW-0862">Zinc</keyword>
<dbReference type="AlphaFoldDB" id="A0A1H6F8X1"/>
<dbReference type="EMBL" id="FMSV02000377">
    <property type="protein sequence ID" value="SEH05749.1"/>
    <property type="molecule type" value="Genomic_DNA"/>
</dbReference>
<keyword evidence="9 11" id="KW-0482">Metalloprotease</keyword>
<evidence type="ECO:0000256" key="4">
    <source>
        <dbReference type="ARBA" id="ARBA00022692"/>
    </source>
</evidence>
<evidence type="ECO:0000313" key="13">
    <source>
        <dbReference type="EMBL" id="SEH05749.1"/>
    </source>
</evidence>
<keyword evidence="8" id="KW-1133">Transmembrane helix</keyword>
<dbReference type="Gene3D" id="3.30.2010.10">
    <property type="entry name" value="Metalloproteases ('zincins'), catalytic domain"/>
    <property type="match status" value="1"/>
</dbReference>
<comment type="similarity">
    <text evidence="11">Belongs to the peptidase M48 family.</text>
</comment>
<comment type="cofactor">
    <cofactor evidence="11">
        <name>Zn(2+)</name>
        <dbReference type="ChEBI" id="CHEBI:29105"/>
    </cofactor>
    <text evidence="11">Binds 1 zinc ion per subunit.</text>
</comment>
<evidence type="ECO:0000313" key="14">
    <source>
        <dbReference type="Proteomes" id="UP000236724"/>
    </source>
</evidence>
<dbReference type="PANTHER" id="PTHR43221:SF1">
    <property type="entry name" value="PROTEASE HTPX"/>
    <property type="match status" value="1"/>
</dbReference>
<dbReference type="CDD" id="cd07325">
    <property type="entry name" value="M48_Ste24p_like"/>
    <property type="match status" value="1"/>
</dbReference>
<evidence type="ECO:0000256" key="3">
    <source>
        <dbReference type="ARBA" id="ARBA00022670"/>
    </source>
</evidence>
<evidence type="ECO:0000256" key="10">
    <source>
        <dbReference type="ARBA" id="ARBA00023136"/>
    </source>
</evidence>
<protein>
    <recommendedName>
        <fullName evidence="12">Peptidase M48 domain-containing protein</fullName>
    </recommendedName>
</protein>
<evidence type="ECO:0000256" key="9">
    <source>
        <dbReference type="ARBA" id="ARBA00023049"/>
    </source>
</evidence>
<keyword evidence="14" id="KW-1185">Reference proteome</keyword>
<evidence type="ECO:0000256" key="8">
    <source>
        <dbReference type="ARBA" id="ARBA00022989"/>
    </source>
</evidence>
<dbReference type="InterPro" id="IPR001915">
    <property type="entry name" value="Peptidase_M48"/>
</dbReference>
<dbReference type="RefSeq" id="WP_103919636.1">
    <property type="nucleotide sequence ID" value="NZ_FMSV02000377.1"/>
</dbReference>
<evidence type="ECO:0000256" key="1">
    <source>
        <dbReference type="ARBA" id="ARBA00004651"/>
    </source>
</evidence>
<dbReference type="Proteomes" id="UP000236724">
    <property type="component" value="Unassembled WGS sequence"/>
</dbReference>
<sequence>MESRSQMKVYKYLFIMLFALFFVAACGENNSGEDSSNHGVAQKTFILEVPKISHNSSLQTDLDIELTGHVNELSTNKYVDKVIKLYYGQWKDQLSYNDLAVQKVRVTKKNYKGLYTLVKTAADALEVKMPDVFIAYADQPSAYITNVIQPVLVIHSSLLELLNQKELLYVIGHELGHIRFKHMLSMEIVSTTYLALNLIPTDFLRNAIGNIAALSFLKWSREAEISADRAGLVLVGSKEVAAKTLIKLMSGMSDDLMKIHGEVDIKEFRIQSKKIEQAFILKKINVLLTQVTSTHPFIGSRIEALYNFSDSAKYVALLSNTKKIPIELVIRK</sequence>
<keyword evidence="3 11" id="KW-0645">Protease</keyword>
<evidence type="ECO:0000256" key="7">
    <source>
        <dbReference type="ARBA" id="ARBA00022833"/>
    </source>
</evidence>
<gene>
    <name evidence="13" type="ORF">MBHS_01604</name>
</gene>
<dbReference type="Pfam" id="PF01435">
    <property type="entry name" value="Peptidase_M48"/>
    <property type="match status" value="1"/>
</dbReference>
<accession>A0A1H6F8X1</accession>